<name>A0A540K2Y4_MALBA</name>
<reference evidence="1 2" key="1">
    <citation type="journal article" date="2019" name="G3 (Bethesda)">
        <title>Sequencing of a Wild Apple (Malus baccata) Genome Unravels the Differences Between Cultivated and Wild Apple Species Regarding Disease Resistance and Cold Tolerance.</title>
        <authorList>
            <person name="Chen X."/>
        </authorList>
    </citation>
    <scope>NUCLEOTIDE SEQUENCE [LARGE SCALE GENOMIC DNA]</scope>
    <source>
        <strain evidence="2">cv. Shandingzi</strain>
        <tissue evidence="1">Leaves</tissue>
    </source>
</reference>
<dbReference type="Proteomes" id="UP000315295">
    <property type="component" value="Unassembled WGS sequence"/>
</dbReference>
<sequence length="57" mass="6559">MCQPTKGHIRPNSAIRNKNHQICSSDTCLTDLRQDFVFFHTVTTEHNGSKSQSSYQY</sequence>
<evidence type="ECO:0000313" key="1">
    <source>
        <dbReference type="EMBL" id="TQD68621.1"/>
    </source>
</evidence>
<dbReference type="EMBL" id="VIEB01014815">
    <property type="protein sequence ID" value="TQD68621.1"/>
    <property type="molecule type" value="Genomic_DNA"/>
</dbReference>
<dbReference type="AlphaFoldDB" id="A0A540K2Y4"/>
<gene>
    <name evidence="1" type="ORF">C1H46_045846</name>
</gene>
<keyword evidence="2" id="KW-1185">Reference proteome</keyword>
<organism evidence="1 2">
    <name type="scientific">Malus baccata</name>
    <name type="common">Siberian crab apple</name>
    <name type="synonym">Pyrus baccata</name>
    <dbReference type="NCBI Taxonomy" id="106549"/>
    <lineage>
        <taxon>Eukaryota</taxon>
        <taxon>Viridiplantae</taxon>
        <taxon>Streptophyta</taxon>
        <taxon>Embryophyta</taxon>
        <taxon>Tracheophyta</taxon>
        <taxon>Spermatophyta</taxon>
        <taxon>Magnoliopsida</taxon>
        <taxon>eudicotyledons</taxon>
        <taxon>Gunneridae</taxon>
        <taxon>Pentapetalae</taxon>
        <taxon>rosids</taxon>
        <taxon>fabids</taxon>
        <taxon>Rosales</taxon>
        <taxon>Rosaceae</taxon>
        <taxon>Amygdaloideae</taxon>
        <taxon>Maleae</taxon>
        <taxon>Malus</taxon>
    </lineage>
</organism>
<protein>
    <submittedName>
        <fullName evidence="1">Uncharacterized protein</fullName>
    </submittedName>
</protein>
<accession>A0A540K2Y4</accession>
<proteinExistence type="predicted"/>
<comment type="caution">
    <text evidence="1">The sequence shown here is derived from an EMBL/GenBank/DDBJ whole genome shotgun (WGS) entry which is preliminary data.</text>
</comment>
<evidence type="ECO:0000313" key="2">
    <source>
        <dbReference type="Proteomes" id="UP000315295"/>
    </source>
</evidence>